<dbReference type="Gene3D" id="1.10.287.110">
    <property type="entry name" value="DnaJ domain"/>
    <property type="match status" value="1"/>
</dbReference>
<accession>A0A9N9WNY7</accession>
<sequence>MGVDYYALLDVKRDASLWEIKLAYRKLALRLHPMRKQYQQHPNPQPDKVFDMPLPALSENVYWGLLNEAYDVLSDDLRREVFNHYGEEGLKRGVPAPNGYVQPYCYHNDPMRTYFEVFGSNSPYSDLIDAVTNPPPLYKVKQGFGVIHKDPEVSKLLHLSLEDVYFGCTKLFNYKRKEFVDDLKIKTEDREAYLAIHVCPGCFEGTKILFNEAWDQSITRKPGDVVFITSDIPHKLFRRDKIDLHMDYSITLKQALAGFKMQVLTVDDRKLEFNVTDIVSCDYEKCIKSEGLPHPDNNYQRGNLIIHFEIQYPKVIPKHLRLKVEEIFNEIEENEKLQDKSECESLADCCTN</sequence>
<dbReference type="SMART" id="SM00271">
    <property type="entry name" value="DnaJ"/>
    <property type="match status" value="1"/>
</dbReference>
<organism evidence="3 4">
    <name type="scientific">Chironomus riparius</name>
    <dbReference type="NCBI Taxonomy" id="315576"/>
    <lineage>
        <taxon>Eukaryota</taxon>
        <taxon>Metazoa</taxon>
        <taxon>Ecdysozoa</taxon>
        <taxon>Arthropoda</taxon>
        <taxon>Hexapoda</taxon>
        <taxon>Insecta</taxon>
        <taxon>Pterygota</taxon>
        <taxon>Neoptera</taxon>
        <taxon>Endopterygota</taxon>
        <taxon>Diptera</taxon>
        <taxon>Nematocera</taxon>
        <taxon>Chironomoidea</taxon>
        <taxon>Chironomidae</taxon>
        <taxon>Chironominae</taxon>
        <taxon>Chironomus</taxon>
    </lineage>
</organism>
<dbReference type="InterPro" id="IPR008971">
    <property type="entry name" value="HSP40/DnaJ_pept-bd"/>
</dbReference>
<keyword evidence="1" id="KW-0143">Chaperone</keyword>
<evidence type="ECO:0000313" key="4">
    <source>
        <dbReference type="Proteomes" id="UP001153620"/>
    </source>
</evidence>
<dbReference type="Gene3D" id="2.60.260.20">
    <property type="entry name" value="Urease metallochaperone UreE, N-terminal domain"/>
    <property type="match status" value="2"/>
</dbReference>
<dbReference type="InterPro" id="IPR001623">
    <property type="entry name" value="DnaJ_domain"/>
</dbReference>
<dbReference type="Pfam" id="PF00226">
    <property type="entry name" value="DnaJ"/>
    <property type="match status" value="1"/>
</dbReference>
<dbReference type="Pfam" id="PF01556">
    <property type="entry name" value="DnaJ_C"/>
    <property type="match status" value="1"/>
</dbReference>
<dbReference type="SUPFAM" id="SSF46565">
    <property type="entry name" value="Chaperone J-domain"/>
    <property type="match status" value="1"/>
</dbReference>
<dbReference type="PANTHER" id="PTHR24078">
    <property type="entry name" value="DNAJ HOMOLOG SUBFAMILY C MEMBER"/>
    <property type="match status" value="1"/>
</dbReference>
<dbReference type="InterPro" id="IPR002939">
    <property type="entry name" value="DnaJ_C"/>
</dbReference>
<dbReference type="GO" id="GO:0005829">
    <property type="term" value="C:cytosol"/>
    <property type="evidence" value="ECO:0007669"/>
    <property type="project" value="TreeGrafter"/>
</dbReference>
<dbReference type="GO" id="GO:0051087">
    <property type="term" value="F:protein-folding chaperone binding"/>
    <property type="evidence" value="ECO:0007669"/>
    <property type="project" value="TreeGrafter"/>
</dbReference>
<dbReference type="InterPro" id="IPR051339">
    <property type="entry name" value="DnaJ_subfamily_B"/>
</dbReference>
<evidence type="ECO:0000259" key="2">
    <source>
        <dbReference type="PROSITE" id="PS50076"/>
    </source>
</evidence>
<evidence type="ECO:0000313" key="3">
    <source>
        <dbReference type="EMBL" id="CAG9800658.1"/>
    </source>
</evidence>
<dbReference type="FunFam" id="2.60.260.20:FF:000006">
    <property type="entry name" value="DnaJ subfamily B member 13"/>
    <property type="match status" value="1"/>
</dbReference>
<dbReference type="PANTHER" id="PTHR24078:SF519">
    <property type="entry name" value="DNAJ HOMOLOG SUBFAMILY B MEMBER 13"/>
    <property type="match status" value="1"/>
</dbReference>
<name>A0A9N9WNY7_9DIPT</name>
<dbReference type="GO" id="GO:0006457">
    <property type="term" value="P:protein folding"/>
    <property type="evidence" value="ECO:0007669"/>
    <property type="project" value="InterPro"/>
</dbReference>
<reference evidence="3" key="2">
    <citation type="submission" date="2022-10" db="EMBL/GenBank/DDBJ databases">
        <authorList>
            <consortium name="ENA_rothamsted_submissions"/>
            <consortium name="culmorum"/>
            <person name="King R."/>
        </authorList>
    </citation>
    <scope>NUCLEOTIDE SEQUENCE</scope>
</reference>
<reference evidence="3" key="1">
    <citation type="submission" date="2022-01" db="EMBL/GenBank/DDBJ databases">
        <authorList>
            <person name="King R."/>
        </authorList>
    </citation>
    <scope>NUCLEOTIDE SEQUENCE</scope>
</reference>
<dbReference type="PROSITE" id="PS50076">
    <property type="entry name" value="DNAJ_2"/>
    <property type="match status" value="1"/>
</dbReference>
<feature type="domain" description="J" evidence="2">
    <location>
        <begin position="4"/>
        <end position="86"/>
    </location>
</feature>
<protein>
    <recommendedName>
        <fullName evidence="2">J domain-containing protein</fullName>
    </recommendedName>
</protein>
<dbReference type="SUPFAM" id="SSF49493">
    <property type="entry name" value="HSP40/DnaJ peptide-binding domain"/>
    <property type="match status" value="2"/>
</dbReference>
<dbReference type="OrthoDB" id="550424at2759"/>
<keyword evidence="4" id="KW-1185">Reference proteome</keyword>
<dbReference type="CDD" id="cd06257">
    <property type="entry name" value="DnaJ"/>
    <property type="match status" value="1"/>
</dbReference>
<dbReference type="EMBL" id="OU895877">
    <property type="protein sequence ID" value="CAG9800658.1"/>
    <property type="molecule type" value="Genomic_DNA"/>
</dbReference>
<dbReference type="GO" id="GO:0051082">
    <property type="term" value="F:unfolded protein binding"/>
    <property type="evidence" value="ECO:0007669"/>
    <property type="project" value="InterPro"/>
</dbReference>
<dbReference type="AlphaFoldDB" id="A0A9N9WNY7"/>
<dbReference type="Proteomes" id="UP001153620">
    <property type="component" value="Chromosome 1"/>
</dbReference>
<proteinExistence type="predicted"/>
<dbReference type="CDD" id="cd10747">
    <property type="entry name" value="DnaJ_C"/>
    <property type="match status" value="1"/>
</dbReference>
<dbReference type="PRINTS" id="PR00625">
    <property type="entry name" value="JDOMAIN"/>
</dbReference>
<dbReference type="InterPro" id="IPR036869">
    <property type="entry name" value="J_dom_sf"/>
</dbReference>
<gene>
    <name evidence="3" type="ORF">CHIRRI_LOCUS3597</name>
</gene>
<evidence type="ECO:0000256" key="1">
    <source>
        <dbReference type="ARBA" id="ARBA00023186"/>
    </source>
</evidence>